<dbReference type="GO" id="GO:0003824">
    <property type="term" value="F:catalytic activity"/>
    <property type="evidence" value="ECO:0007669"/>
    <property type="project" value="InterPro"/>
</dbReference>
<dbReference type="PROSITE" id="PS51340">
    <property type="entry name" value="MOSC"/>
    <property type="match status" value="1"/>
</dbReference>
<feature type="transmembrane region" description="Helical" evidence="1">
    <location>
        <begin position="6"/>
        <end position="25"/>
    </location>
</feature>
<dbReference type="InterPro" id="IPR011037">
    <property type="entry name" value="Pyrv_Knase-like_insert_dom_sf"/>
</dbReference>
<dbReference type="PANTHER" id="PTHR36930:SF1">
    <property type="entry name" value="MOSC DOMAIN-CONTAINING PROTEIN"/>
    <property type="match status" value="1"/>
</dbReference>
<sequence length="282" mass="30931">MARLPRAWLAAGAATAVTLLTAYLARRRRRGELQAKKAAAVRRSGVVESIWTCPSASRAMLEQTAVECVAGRGIVGDRYNTDLATGRYCCSPEPGRQLTLIAAEGMDHIRTTHGLDIGPHNCRRNVVVRGLHPLSELVGREFQLGNVRVFAHRATVPCMYLEGLTKQKGLFEEFYCDGGLSCEILEGGPLAAGDAAELLPGEASLSRCVVGAAWKYEAVFVRPRERTSSQRRQILELRRSLEAAQAAEQDPEKAGVLRKKLRLFDQAQGRKDQSWDGGSPQY</sequence>
<keyword evidence="1" id="KW-0812">Transmembrane</keyword>
<dbReference type="GO" id="GO:0030170">
    <property type="term" value="F:pyridoxal phosphate binding"/>
    <property type="evidence" value="ECO:0007669"/>
    <property type="project" value="InterPro"/>
</dbReference>
<dbReference type="Pfam" id="PF03473">
    <property type="entry name" value="MOSC"/>
    <property type="match status" value="1"/>
</dbReference>
<dbReference type="InterPro" id="IPR052716">
    <property type="entry name" value="MOSC_domain"/>
</dbReference>
<feature type="domain" description="MOSC" evidence="2">
    <location>
        <begin position="61"/>
        <end position="199"/>
    </location>
</feature>
<keyword evidence="1" id="KW-0472">Membrane</keyword>
<dbReference type="PANTHER" id="PTHR36930">
    <property type="entry name" value="METAL-SULFUR CLUSTER BIOSYNTHESIS PROTEINS YUAD-RELATED"/>
    <property type="match status" value="1"/>
</dbReference>
<dbReference type="SUPFAM" id="SSF50800">
    <property type="entry name" value="PK beta-barrel domain-like"/>
    <property type="match status" value="1"/>
</dbReference>
<evidence type="ECO:0000256" key="1">
    <source>
        <dbReference type="SAM" id="Phobius"/>
    </source>
</evidence>
<dbReference type="Gene3D" id="2.40.33.20">
    <property type="entry name" value="PK beta-barrel domain-like"/>
    <property type="match status" value="1"/>
</dbReference>
<accession>A0A7S4W9T8</accession>
<evidence type="ECO:0000259" key="2">
    <source>
        <dbReference type="PROSITE" id="PS51340"/>
    </source>
</evidence>
<reference evidence="3" key="1">
    <citation type="submission" date="2021-01" db="EMBL/GenBank/DDBJ databases">
        <authorList>
            <person name="Corre E."/>
            <person name="Pelletier E."/>
            <person name="Niang G."/>
            <person name="Scheremetjew M."/>
            <person name="Finn R."/>
            <person name="Kale V."/>
            <person name="Holt S."/>
            <person name="Cochrane G."/>
            <person name="Meng A."/>
            <person name="Brown T."/>
            <person name="Cohen L."/>
        </authorList>
    </citation>
    <scope>NUCLEOTIDE SEQUENCE</scope>
    <source>
        <strain evidence="3">CCMP3105</strain>
    </source>
</reference>
<protein>
    <recommendedName>
        <fullName evidence="2">MOSC domain-containing protein</fullName>
    </recommendedName>
</protein>
<evidence type="ECO:0000313" key="3">
    <source>
        <dbReference type="EMBL" id="CAE4663911.1"/>
    </source>
</evidence>
<dbReference type="InterPro" id="IPR005302">
    <property type="entry name" value="MoCF_Sase_C"/>
</dbReference>
<keyword evidence="1" id="KW-1133">Transmembrane helix</keyword>
<name>A0A7S4W9T8_9DINO</name>
<proteinExistence type="predicted"/>
<dbReference type="GO" id="GO:0030151">
    <property type="term" value="F:molybdenum ion binding"/>
    <property type="evidence" value="ECO:0007669"/>
    <property type="project" value="InterPro"/>
</dbReference>
<dbReference type="AlphaFoldDB" id="A0A7S4W9T8"/>
<organism evidence="3">
    <name type="scientific">Alexandrium monilatum</name>
    <dbReference type="NCBI Taxonomy" id="311494"/>
    <lineage>
        <taxon>Eukaryota</taxon>
        <taxon>Sar</taxon>
        <taxon>Alveolata</taxon>
        <taxon>Dinophyceae</taxon>
        <taxon>Gonyaulacales</taxon>
        <taxon>Pyrocystaceae</taxon>
        <taxon>Alexandrium</taxon>
    </lineage>
</organism>
<gene>
    <name evidence="3" type="ORF">AMON00008_LOCUS61635</name>
</gene>
<dbReference type="EMBL" id="HBNR01086034">
    <property type="protein sequence ID" value="CAE4663911.1"/>
    <property type="molecule type" value="Transcribed_RNA"/>
</dbReference>